<dbReference type="RefSeq" id="WP_137337056.1">
    <property type="nucleotide sequence ID" value="NZ_CP040078.1"/>
</dbReference>
<dbReference type="InterPro" id="IPR013658">
    <property type="entry name" value="SGL"/>
</dbReference>
<feature type="domain" description="SMP-30/Gluconolactonase/LRE-like region" evidence="4">
    <location>
        <begin position="16"/>
        <end position="256"/>
    </location>
</feature>
<proteinExistence type="inferred from homology"/>
<organism evidence="5 6">
    <name type="scientific">Trinickia violacea</name>
    <dbReference type="NCBI Taxonomy" id="2571746"/>
    <lineage>
        <taxon>Bacteria</taxon>
        <taxon>Pseudomonadati</taxon>
        <taxon>Pseudomonadota</taxon>
        <taxon>Betaproteobacteria</taxon>
        <taxon>Burkholderiales</taxon>
        <taxon>Burkholderiaceae</taxon>
        <taxon>Trinickia</taxon>
    </lineage>
</organism>
<dbReference type="AlphaFoldDB" id="A0A4P8IXZ1"/>
<comment type="cofactor">
    <cofactor evidence="3">
        <name>Zn(2+)</name>
        <dbReference type="ChEBI" id="CHEBI:29105"/>
    </cofactor>
    <text evidence="3">Binds 1 divalent metal cation per subunit.</text>
</comment>
<dbReference type="SUPFAM" id="SSF63829">
    <property type="entry name" value="Calcium-dependent phosphotriesterase"/>
    <property type="match status" value="1"/>
</dbReference>
<evidence type="ECO:0000313" key="5">
    <source>
        <dbReference type="EMBL" id="QCP54288.1"/>
    </source>
</evidence>
<feature type="binding site" evidence="3">
    <location>
        <position position="197"/>
    </location>
    <ligand>
        <name>a divalent metal cation</name>
        <dbReference type="ChEBI" id="CHEBI:60240"/>
    </ligand>
</feature>
<dbReference type="PRINTS" id="PR01790">
    <property type="entry name" value="SMP30FAMILY"/>
</dbReference>
<dbReference type="InterPro" id="IPR011042">
    <property type="entry name" value="6-blade_b-propeller_TolB-like"/>
</dbReference>
<dbReference type="GO" id="GO:0005509">
    <property type="term" value="F:calcium ion binding"/>
    <property type="evidence" value="ECO:0007669"/>
    <property type="project" value="TreeGrafter"/>
</dbReference>
<evidence type="ECO:0000259" key="4">
    <source>
        <dbReference type="Pfam" id="PF08450"/>
    </source>
</evidence>
<keyword evidence="6" id="KW-1185">Reference proteome</keyword>
<reference evidence="5 6" key="1">
    <citation type="submission" date="2019-05" db="EMBL/GenBank/DDBJ databases">
        <title>Burkholderia sp. DHOD12, isolated from subtropical forest soil.</title>
        <authorList>
            <person name="Gao Z.-H."/>
            <person name="Qiu L.-H."/>
        </authorList>
    </citation>
    <scope>NUCLEOTIDE SEQUENCE [LARGE SCALE GENOMIC DNA]</scope>
    <source>
        <strain evidence="5 6">DHOD12</strain>
    </source>
</reference>
<dbReference type="Proteomes" id="UP000298656">
    <property type="component" value="Chromosome 2"/>
</dbReference>
<evidence type="ECO:0000313" key="6">
    <source>
        <dbReference type="Proteomes" id="UP000298656"/>
    </source>
</evidence>
<dbReference type="PANTHER" id="PTHR10907:SF47">
    <property type="entry name" value="REGUCALCIN"/>
    <property type="match status" value="1"/>
</dbReference>
<keyword evidence="3" id="KW-0479">Metal-binding</keyword>
<dbReference type="Pfam" id="PF08450">
    <property type="entry name" value="SGL"/>
    <property type="match status" value="1"/>
</dbReference>
<feature type="binding site" evidence="3">
    <location>
        <position position="103"/>
    </location>
    <ligand>
        <name>substrate</name>
    </ligand>
</feature>
<accession>A0A4P8IXZ1</accession>
<dbReference type="OrthoDB" id="9775406at2"/>
<dbReference type="KEGG" id="tvl:FAZ95_35575"/>
<dbReference type="PANTHER" id="PTHR10907">
    <property type="entry name" value="REGUCALCIN"/>
    <property type="match status" value="1"/>
</dbReference>
<dbReference type="GO" id="GO:0004341">
    <property type="term" value="F:gluconolactonase activity"/>
    <property type="evidence" value="ECO:0007669"/>
    <property type="project" value="TreeGrafter"/>
</dbReference>
<dbReference type="Gene3D" id="2.120.10.30">
    <property type="entry name" value="TolB, C-terminal domain"/>
    <property type="match status" value="1"/>
</dbReference>
<feature type="binding site" evidence="3">
    <location>
        <position position="18"/>
    </location>
    <ligand>
        <name>a divalent metal cation</name>
        <dbReference type="ChEBI" id="CHEBI:60240"/>
    </ligand>
</feature>
<feature type="binding site" evidence="3">
    <location>
        <position position="149"/>
    </location>
    <ligand>
        <name>a divalent metal cation</name>
        <dbReference type="ChEBI" id="CHEBI:60240"/>
    </ligand>
</feature>
<dbReference type="GO" id="GO:0019853">
    <property type="term" value="P:L-ascorbic acid biosynthetic process"/>
    <property type="evidence" value="ECO:0007669"/>
    <property type="project" value="TreeGrafter"/>
</dbReference>
<dbReference type="InterPro" id="IPR005511">
    <property type="entry name" value="SMP-30"/>
</dbReference>
<gene>
    <name evidence="5" type="ORF">FAZ95_35575</name>
</gene>
<protein>
    <submittedName>
        <fullName evidence="5">SMP-30/gluconolactonase/LRE family protein</fullName>
    </submittedName>
</protein>
<evidence type="ECO:0000256" key="3">
    <source>
        <dbReference type="PIRSR" id="PIRSR605511-2"/>
    </source>
</evidence>
<name>A0A4P8IXZ1_9BURK</name>
<keyword evidence="3" id="KW-0862">Zinc</keyword>
<evidence type="ECO:0000256" key="2">
    <source>
        <dbReference type="PIRSR" id="PIRSR605511-1"/>
    </source>
</evidence>
<evidence type="ECO:0000256" key="1">
    <source>
        <dbReference type="ARBA" id="ARBA00008853"/>
    </source>
</evidence>
<comment type="similarity">
    <text evidence="1">Belongs to the SMP-30/CGR1 family.</text>
</comment>
<dbReference type="EMBL" id="CP040078">
    <property type="protein sequence ID" value="QCP54288.1"/>
    <property type="molecule type" value="Genomic_DNA"/>
</dbReference>
<feature type="active site" description="Proton donor/acceptor" evidence="2">
    <location>
        <position position="197"/>
    </location>
</feature>
<feature type="binding site" evidence="3">
    <location>
        <position position="101"/>
    </location>
    <ligand>
        <name>substrate</name>
    </ligand>
</feature>
<sequence length="294" mass="32132">MIIQPPICVWQVEAELGEGPVWQAKERAVYFVDIKHRHVHRLSVDTGKKITWQAPSEPGFVFPLSGSAFVCGLRDGLYRLDTQDGQFAKVVDVEAELPGNRLNDGLVDLDGRLWFGSMDDSEEQPTGALYRLEENGEVTIRDSGYVITNGPAMSPDQRTLYHADTLEKTLYAFDVDERGDLSCRRVFATVSGSGYPDGMAVDADGFVWVARFGGGRIERYAPDGTLAGQVSFPCPNITKLAFGGDDLRTAYVTTARKGMSPEALRQAPLAGGLFAFRTEVSGQPQAQCTSGLTR</sequence>